<evidence type="ECO:0000313" key="3">
    <source>
        <dbReference type="Proteomes" id="UP000683000"/>
    </source>
</evidence>
<evidence type="ECO:0000313" key="2">
    <source>
        <dbReference type="EMBL" id="KAG6369668.1"/>
    </source>
</evidence>
<dbReference type="AlphaFoldDB" id="A0A8I3A2J6"/>
<keyword evidence="3" id="KW-1185">Reference proteome</keyword>
<feature type="compositionally biased region" description="Polar residues" evidence="1">
    <location>
        <begin position="21"/>
        <end position="33"/>
    </location>
</feature>
<sequence length="318" mass="35791">MQLHSQKATQSAFGPYHCPGQTDTTLWSQNGSFLVSEIPSSEEPASVPRNSQGDSSDGHSFYGQNVASSSQHRRPRGSLSDVSRRDDKSPHNQFKTPEPSGRQTASRTISSKPLVESWGHPLFAPLPDVIIQRISNVNPVEMPNRAQFEENFARFLDGLPPELLETAALTPEVYADVCRFLSGDEADQLSDRLKMWVSFHHEKLLRDYINHIDNHPNTSSTISPKADPIDHELGGFDWTRAFERIPVRNQIYDILVYAHGLIVPPRLWFPKHDAAITWPMVEIFTQLCPLCSLRNKSNSSHSIKSEHPHGACDESTRH</sequence>
<name>A0A8I3A2J6_9AGAM</name>
<dbReference type="Proteomes" id="UP000683000">
    <property type="component" value="Unassembled WGS sequence"/>
</dbReference>
<evidence type="ECO:0000256" key="1">
    <source>
        <dbReference type="SAM" id="MobiDB-lite"/>
    </source>
</evidence>
<proteinExistence type="predicted"/>
<feature type="region of interest" description="Disordered" evidence="1">
    <location>
        <begin position="21"/>
        <end position="110"/>
    </location>
</feature>
<gene>
    <name evidence="2" type="ORF">JVT61DRAFT_14167</name>
</gene>
<feature type="compositionally biased region" description="Polar residues" evidence="1">
    <location>
        <begin position="91"/>
        <end position="110"/>
    </location>
</feature>
<organism evidence="2 3">
    <name type="scientific">Boletus reticuloceps</name>
    <dbReference type="NCBI Taxonomy" id="495285"/>
    <lineage>
        <taxon>Eukaryota</taxon>
        <taxon>Fungi</taxon>
        <taxon>Dikarya</taxon>
        <taxon>Basidiomycota</taxon>
        <taxon>Agaricomycotina</taxon>
        <taxon>Agaricomycetes</taxon>
        <taxon>Agaricomycetidae</taxon>
        <taxon>Boletales</taxon>
        <taxon>Boletineae</taxon>
        <taxon>Boletaceae</taxon>
        <taxon>Boletoideae</taxon>
        <taxon>Boletus</taxon>
    </lineage>
</organism>
<dbReference type="OrthoDB" id="39175at2759"/>
<protein>
    <submittedName>
        <fullName evidence="2">Uncharacterized protein</fullName>
    </submittedName>
</protein>
<reference evidence="2" key="1">
    <citation type="submission" date="2021-03" db="EMBL/GenBank/DDBJ databases">
        <title>Evolutionary innovations through gain and loss of genes in the ectomycorrhizal Boletales.</title>
        <authorList>
            <person name="Wu G."/>
            <person name="Miyauchi S."/>
            <person name="Morin E."/>
            <person name="Yang Z.-L."/>
            <person name="Xu J."/>
            <person name="Martin F.M."/>
        </authorList>
    </citation>
    <scope>NUCLEOTIDE SEQUENCE</scope>
    <source>
        <strain evidence="2">BR01</strain>
    </source>
</reference>
<accession>A0A8I3A2J6</accession>
<dbReference type="EMBL" id="JAGFBS010000071">
    <property type="protein sequence ID" value="KAG6369668.1"/>
    <property type="molecule type" value="Genomic_DNA"/>
</dbReference>
<feature type="region of interest" description="Disordered" evidence="1">
    <location>
        <begin position="297"/>
        <end position="318"/>
    </location>
</feature>
<comment type="caution">
    <text evidence="2">The sequence shown here is derived from an EMBL/GenBank/DDBJ whole genome shotgun (WGS) entry which is preliminary data.</text>
</comment>
<feature type="compositionally biased region" description="Basic and acidic residues" evidence="1">
    <location>
        <begin position="303"/>
        <end position="318"/>
    </location>
</feature>